<name>A0A1R3GVC1_9ROSI</name>
<accession>A0A1R3GVC1</accession>
<sequence>MQSKDGKDMILLGDLVLSNKLVVYDIENQTIGWTEYNCTSSIKVKDASSGAVYSVGAHDIGSASSLTFGGILTFLSILIALLHTFIA</sequence>
<dbReference type="EMBL" id="AWUE01021519">
    <property type="protein sequence ID" value="OMO61960.1"/>
    <property type="molecule type" value="Genomic_DNA"/>
</dbReference>
<dbReference type="PROSITE" id="PS51767">
    <property type="entry name" value="PEPTIDASE_A1"/>
    <property type="match status" value="1"/>
</dbReference>
<dbReference type="InterPro" id="IPR021109">
    <property type="entry name" value="Peptidase_aspartic_dom_sf"/>
</dbReference>
<dbReference type="AlphaFoldDB" id="A0A1R3GVC1"/>
<keyword evidence="1" id="KW-1133">Transmembrane helix</keyword>
<protein>
    <submittedName>
        <fullName evidence="3">Peptidase A1</fullName>
    </submittedName>
</protein>
<evidence type="ECO:0000259" key="2">
    <source>
        <dbReference type="PROSITE" id="PS51767"/>
    </source>
</evidence>
<dbReference type="Gene3D" id="2.40.70.10">
    <property type="entry name" value="Acid Proteases"/>
    <property type="match status" value="1"/>
</dbReference>
<keyword evidence="1" id="KW-0472">Membrane</keyword>
<proteinExistence type="predicted"/>
<reference evidence="4" key="1">
    <citation type="submission" date="2013-09" db="EMBL/GenBank/DDBJ databases">
        <title>Corchorus olitorius genome sequencing.</title>
        <authorList>
            <person name="Alam M."/>
            <person name="Haque M.S."/>
            <person name="Islam M.S."/>
            <person name="Emdad E.M."/>
            <person name="Islam M.M."/>
            <person name="Ahmed B."/>
            <person name="Halim A."/>
            <person name="Hossen Q.M.M."/>
            <person name="Hossain M.Z."/>
            <person name="Ahmed R."/>
            <person name="Khan M.M."/>
            <person name="Islam R."/>
            <person name="Rashid M.M."/>
            <person name="Khan S.A."/>
            <person name="Rahman M.S."/>
            <person name="Alam M."/>
            <person name="Yahiya A.S."/>
            <person name="Khan M.S."/>
            <person name="Azam M.S."/>
            <person name="Haque T."/>
            <person name="Lashkar M.Z.H."/>
            <person name="Akhand A.I."/>
            <person name="Morshed G."/>
            <person name="Roy S."/>
            <person name="Uddin K.S."/>
            <person name="Rabeya T."/>
            <person name="Hossain A.S."/>
            <person name="Chowdhury A."/>
            <person name="Snigdha A.R."/>
            <person name="Mortoza M.S."/>
            <person name="Matin S.A."/>
            <person name="Hoque S.M.E."/>
            <person name="Islam M.K."/>
            <person name="Roy D.K."/>
            <person name="Haider R."/>
            <person name="Moosa M.M."/>
            <person name="Elias S.M."/>
            <person name="Hasan A.M."/>
            <person name="Jahan S."/>
            <person name="Shafiuddin M."/>
            <person name="Mahmood N."/>
            <person name="Shommy N.S."/>
        </authorList>
    </citation>
    <scope>NUCLEOTIDE SEQUENCE [LARGE SCALE GENOMIC DNA]</scope>
    <source>
        <strain evidence="4">cv. O-4</strain>
    </source>
</reference>
<dbReference type="OrthoDB" id="2747330at2759"/>
<comment type="caution">
    <text evidence="3">The sequence shown here is derived from an EMBL/GenBank/DDBJ whole genome shotgun (WGS) entry which is preliminary data.</text>
</comment>
<evidence type="ECO:0000313" key="3">
    <source>
        <dbReference type="EMBL" id="OMO61960.1"/>
    </source>
</evidence>
<evidence type="ECO:0000313" key="4">
    <source>
        <dbReference type="Proteomes" id="UP000187203"/>
    </source>
</evidence>
<gene>
    <name evidence="3" type="ORF">COLO4_33284</name>
</gene>
<feature type="transmembrane region" description="Helical" evidence="1">
    <location>
        <begin position="66"/>
        <end position="86"/>
    </location>
</feature>
<dbReference type="InterPro" id="IPR033121">
    <property type="entry name" value="PEPTIDASE_A1"/>
</dbReference>
<keyword evidence="1" id="KW-0812">Transmembrane</keyword>
<dbReference type="STRING" id="93759.A0A1R3GVC1"/>
<keyword evidence="4" id="KW-1185">Reference proteome</keyword>
<dbReference type="SUPFAM" id="SSF50630">
    <property type="entry name" value="Acid proteases"/>
    <property type="match status" value="1"/>
</dbReference>
<organism evidence="3 4">
    <name type="scientific">Corchorus olitorius</name>
    <dbReference type="NCBI Taxonomy" id="93759"/>
    <lineage>
        <taxon>Eukaryota</taxon>
        <taxon>Viridiplantae</taxon>
        <taxon>Streptophyta</taxon>
        <taxon>Embryophyta</taxon>
        <taxon>Tracheophyta</taxon>
        <taxon>Spermatophyta</taxon>
        <taxon>Magnoliopsida</taxon>
        <taxon>eudicotyledons</taxon>
        <taxon>Gunneridae</taxon>
        <taxon>Pentapetalae</taxon>
        <taxon>rosids</taxon>
        <taxon>malvids</taxon>
        <taxon>Malvales</taxon>
        <taxon>Malvaceae</taxon>
        <taxon>Grewioideae</taxon>
        <taxon>Apeibeae</taxon>
        <taxon>Corchorus</taxon>
    </lineage>
</organism>
<evidence type="ECO:0000256" key="1">
    <source>
        <dbReference type="SAM" id="Phobius"/>
    </source>
</evidence>
<feature type="domain" description="Peptidase A1" evidence="2">
    <location>
        <begin position="1"/>
        <end position="34"/>
    </location>
</feature>
<dbReference type="Proteomes" id="UP000187203">
    <property type="component" value="Unassembled WGS sequence"/>
</dbReference>